<gene>
    <name evidence="4" type="ORF">OKIOD_LOCUS8834</name>
</gene>
<dbReference type="Gene3D" id="2.60.40.4100">
    <property type="entry name" value="Zona pellucida, ZP-C domain"/>
    <property type="match status" value="1"/>
</dbReference>
<accession>A0ABN7SIP3</accession>
<dbReference type="InterPro" id="IPR015915">
    <property type="entry name" value="Kelch-typ_b-propeller"/>
</dbReference>
<keyword evidence="2" id="KW-1015">Disulfide bond</keyword>
<evidence type="ECO:0000256" key="1">
    <source>
        <dbReference type="ARBA" id="ARBA00022729"/>
    </source>
</evidence>
<feature type="domain" description="ZP" evidence="3">
    <location>
        <begin position="1"/>
        <end position="245"/>
    </location>
</feature>
<evidence type="ECO:0000259" key="3">
    <source>
        <dbReference type="PROSITE" id="PS51034"/>
    </source>
</evidence>
<dbReference type="SUPFAM" id="SSF117281">
    <property type="entry name" value="Kelch motif"/>
    <property type="match status" value="1"/>
</dbReference>
<dbReference type="SMART" id="SM00241">
    <property type="entry name" value="ZP"/>
    <property type="match status" value="1"/>
</dbReference>
<evidence type="ECO:0000313" key="4">
    <source>
        <dbReference type="EMBL" id="CAG5101939.1"/>
    </source>
</evidence>
<evidence type="ECO:0000256" key="2">
    <source>
        <dbReference type="ARBA" id="ARBA00023157"/>
    </source>
</evidence>
<dbReference type="InterPro" id="IPR042235">
    <property type="entry name" value="ZP-C_dom"/>
</dbReference>
<sequence>MDECLVSGVDTAAIHLNDMNCFAVQNETNFIIESSWANGCGAVSSFEDDVFVFSNTLHFGRVISNGIVIGRSAAIAFSCKFNSIASVVSSYKSNNAPSSVTFSAGDDNYNVIDLATTFNFYKTAAYQETVDYNTHQTAVGNTLYAQISSSAMIPDTSIIVKNCSVSDDAIASSSVSLVENSCPIESVLDVTLKESNDSAARIEYKSFIFPESADSASMTITCDVQFCNSNDFDCLGGCNGPRDTNMVILLPQMADSYRISGDGKTKTSVTIDAPTDNYAFKRMHAIIKGDLYIFGGPLSTGSYRKIARMDGCSITETIFETLNGYTYRSASLAIDNGEKALICFPVGNVNGQECEIFDTTSSTATHSSQYAHWDGRLAFYKGKPLSVSGRETLNGKTTYLKIETFSELSGWETLSVNSPRDLIAPSLIGLENGALFMAGGYDLTLIAISNDIWILKDEVWTLSSSALKNRMRFGSALKIGNFIYLAYGDDETNLISVERLVVINDEVFLDRIIGSQATSTTDFPFYPIMFEVTTDNYFCDQQNLPPIS</sequence>
<dbReference type="InterPro" id="IPR001507">
    <property type="entry name" value="ZP_dom"/>
</dbReference>
<dbReference type="PANTHER" id="PTHR14002:SF43">
    <property type="entry name" value="DELTA-LIKE PROTEIN"/>
    <property type="match status" value="1"/>
</dbReference>
<proteinExistence type="predicted"/>
<keyword evidence="1" id="KW-0732">Signal</keyword>
<organism evidence="4 5">
    <name type="scientific">Oikopleura dioica</name>
    <name type="common">Tunicate</name>
    <dbReference type="NCBI Taxonomy" id="34765"/>
    <lineage>
        <taxon>Eukaryota</taxon>
        <taxon>Metazoa</taxon>
        <taxon>Chordata</taxon>
        <taxon>Tunicata</taxon>
        <taxon>Appendicularia</taxon>
        <taxon>Copelata</taxon>
        <taxon>Oikopleuridae</taxon>
        <taxon>Oikopleura</taxon>
    </lineage>
</organism>
<dbReference type="PROSITE" id="PS51034">
    <property type="entry name" value="ZP_2"/>
    <property type="match status" value="1"/>
</dbReference>
<dbReference type="Proteomes" id="UP001158576">
    <property type="component" value="Chromosome 1"/>
</dbReference>
<reference evidence="4 5" key="1">
    <citation type="submission" date="2021-04" db="EMBL/GenBank/DDBJ databases">
        <authorList>
            <person name="Bliznina A."/>
        </authorList>
    </citation>
    <scope>NUCLEOTIDE SEQUENCE [LARGE SCALE GENOMIC DNA]</scope>
</reference>
<keyword evidence="5" id="KW-1185">Reference proteome</keyword>
<dbReference type="Gene3D" id="2.60.40.3210">
    <property type="entry name" value="Zona pellucida, ZP-N domain"/>
    <property type="match status" value="1"/>
</dbReference>
<dbReference type="EMBL" id="OU015566">
    <property type="protein sequence ID" value="CAG5101939.1"/>
    <property type="molecule type" value="Genomic_DNA"/>
</dbReference>
<name>A0ABN7SIP3_OIKDI</name>
<dbReference type="Pfam" id="PF00100">
    <property type="entry name" value="Zona_pellucida"/>
    <property type="match status" value="1"/>
</dbReference>
<evidence type="ECO:0000313" key="5">
    <source>
        <dbReference type="Proteomes" id="UP001158576"/>
    </source>
</evidence>
<dbReference type="InterPro" id="IPR055355">
    <property type="entry name" value="ZP-C"/>
</dbReference>
<dbReference type="PANTHER" id="PTHR14002">
    <property type="entry name" value="ENDOGLIN/TGF-BETA RECEPTOR TYPE III"/>
    <property type="match status" value="1"/>
</dbReference>
<protein>
    <submittedName>
        <fullName evidence="4">Oidioi.mRNA.OKI2018_I69.chr1.g69.t1.cds</fullName>
    </submittedName>
</protein>